<keyword evidence="2" id="KW-0808">Transferase</keyword>
<keyword evidence="3" id="KW-1185">Reference proteome</keyword>
<sequence>MAHQLEGGYLYNKSRTHASEGTLVSVITIVYNGDKYLEQTILSVLNQDYKNIEYIIVDGGSTDNTLDIIKKYENQIAYWVSGPDKGISDAFNKGITLSTGELIGIINADDWFEIDAIGEVVKCYKPGSIIHGNMQYWNEDGSKGMNVMPNASLLPQEMTINHPTVFVDRNVYNQMGLFDTSYKLAMDYHLLLKMYKAGIEFIYINKTIANMRLGGASENWIKSYREVKRAKEEILNSKIYPTFIFCWQVIRRRASEFIADSPLSFINRLYRRYFSPMKKI</sequence>
<dbReference type="PANTHER" id="PTHR22916">
    <property type="entry name" value="GLYCOSYLTRANSFERASE"/>
    <property type="match status" value="1"/>
</dbReference>
<proteinExistence type="predicted"/>
<protein>
    <submittedName>
        <fullName evidence="2">Glycosyltransferase family 2 protein</fullName>
        <ecNumber evidence="2">2.4.-.-</ecNumber>
    </submittedName>
</protein>
<organism evidence="2 3">
    <name type="scientific">Pontibacter locisalis</name>
    <dbReference type="NCBI Taxonomy" id="1719035"/>
    <lineage>
        <taxon>Bacteria</taxon>
        <taxon>Pseudomonadati</taxon>
        <taxon>Bacteroidota</taxon>
        <taxon>Cytophagia</taxon>
        <taxon>Cytophagales</taxon>
        <taxon>Hymenobacteraceae</taxon>
        <taxon>Pontibacter</taxon>
    </lineage>
</organism>
<dbReference type="SUPFAM" id="SSF53448">
    <property type="entry name" value="Nucleotide-diphospho-sugar transferases"/>
    <property type="match status" value="1"/>
</dbReference>
<evidence type="ECO:0000259" key="1">
    <source>
        <dbReference type="Pfam" id="PF00535"/>
    </source>
</evidence>
<comment type="caution">
    <text evidence="2">The sequence shown here is derived from an EMBL/GenBank/DDBJ whole genome shotgun (WGS) entry which is preliminary data.</text>
</comment>
<evidence type="ECO:0000313" key="2">
    <source>
        <dbReference type="EMBL" id="MFD2512661.1"/>
    </source>
</evidence>
<keyword evidence="2" id="KW-0328">Glycosyltransferase</keyword>
<name>A0ABW5IHR6_9BACT</name>
<dbReference type="Proteomes" id="UP001597544">
    <property type="component" value="Unassembled WGS sequence"/>
</dbReference>
<dbReference type="EMBL" id="JBHULU010000002">
    <property type="protein sequence ID" value="MFD2512661.1"/>
    <property type="molecule type" value="Genomic_DNA"/>
</dbReference>
<accession>A0ABW5IHR6</accession>
<feature type="domain" description="Glycosyltransferase 2-like" evidence="1">
    <location>
        <begin position="25"/>
        <end position="126"/>
    </location>
</feature>
<dbReference type="Gene3D" id="3.90.550.10">
    <property type="entry name" value="Spore Coat Polysaccharide Biosynthesis Protein SpsA, Chain A"/>
    <property type="match status" value="1"/>
</dbReference>
<dbReference type="RefSeq" id="WP_377502985.1">
    <property type="nucleotide sequence ID" value="NZ_JBHULU010000002.1"/>
</dbReference>
<dbReference type="Pfam" id="PF00535">
    <property type="entry name" value="Glycos_transf_2"/>
    <property type="match status" value="1"/>
</dbReference>
<dbReference type="PANTHER" id="PTHR22916:SF3">
    <property type="entry name" value="UDP-GLCNAC:BETAGAL BETA-1,3-N-ACETYLGLUCOSAMINYLTRANSFERASE-LIKE PROTEIN 1"/>
    <property type="match status" value="1"/>
</dbReference>
<dbReference type="GO" id="GO:0016757">
    <property type="term" value="F:glycosyltransferase activity"/>
    <property type="evidence" value="ECO:0007669"/>
    <property type="project" value="UniProtKB-KW"/>
</dbReference>
<gene>
    <name evidence="2" type="ORF">ACFSRY_02170</name>
</gene>
<dbReference type="InterPro" id="IPR029044">
    <property type="entry name" value="Nucleotide-diphossugar_trans"/>
</dbReference>
<dbReference type="CDD" id="cd06433">
    <property type="entry name" value="GT_2_WfgS_like"/>
    <property type="match status" value="1"/>
</dbReference>
<dbReference type="InterPro" id="IPR001173">
    <property type="entry name" value="Glyco_trans_2-like"/>
</dbReference>
<dbReference type="EC" id="2.4.-.-" evidence="2"/>
<evidence type="ECO:0000313" key="3">
    <source>
        <dbReference type="Proteomes" id="UP001597544"/>
    </source>
</evidence>
<reference evidence="3" key="1">
    <citation type="journal article" date="2019" name="Int. J. Syst. Evol. Microbiol.">
        <title>The Global Catalogue of Microorganisms (GCM) 10K type strain sequencing project: providing services to taxonomists for standard genome sequencing and annotation.</title>
        <authorList>
            <consortium name="The Broad Institute Genomics Platform"/>
            <consortium name="The Broad Institute Genome Sequencing Center for Infectious Disease"/>
            <person name="Wu L."/>
            <person name="Ma J."/>
        </authorList>
    </citation>
    <scope>NUCLEOTIDE SEQUENCE [LARGE SCALE GENOMIC DNA]</scope>
    <source>
        <strain evidence="3">KCTC 42498</strain>
    </source>
</reference>